<accession>A0A2T4ISB0</accession>
<dbReference type="Gene3D" id="2.120.10.30">
    <property type="entry name" value="TolB, C-terminal domain"/>
    <property type="match status" value="1"/>
</dbReference>
<protein>
    <submittedName>
        <fullName evidence="1">Strictosidine synthase</fullName>
    </submittedName>
</protein>
<keyword evidence="2" id="KW-1185">Reference proteome</keyword>
<organism evidence="1 2">
    <name type="scientific">Mesorhizobium helmanticense</name>
    <dbReference type="NCBI Taxonomy" id="1776423"/>
    <lineage>
        <taxon>Bacteria</taxon>
        <taxon>Pseudomonadati</taxon>
        <taxon>Pseudomonadota</taxon>
        <taxon>Alphaproteobacteria</taxon>
        <taxon>Hyphomicrobiales</taxon>
        <taxon>Phyllobacteriaceae</taxon>
        <taxon>Mesorhizobium</taxon>
    </lineage>
</organism>
<comment type="caution">
    <text evidence="1">The sequence shown here is derived from an EMBL/GenBank/DDBJ whole genome shotgun (WGS) entry which is preliminary data.</text>
</comment>
<dbReference type="Proteomes" id="UP000240259">
    <property type="component" value="Unassembled WGS sequence"/>
</dbReference>
<proteinExistence type="predicted"/>
<dbReference type="OrthoDB" id="8872498at2"/>
<dbReference type="GO" id="GO:0016787">
    <property type="term" value="F:hydrolase activity"/>
    <property type="evidence" value="ECO:0007669"/>
    <property type="project" value="TreeGrafter"/>
</dbReference>
<dbReference type="RefSeq" id="WP_107650797.1">
    <property type="nucleotide sequence ID" value="NZ_PZJX01000038.1"/>
</dbReference>
<dbReference type="EMBL" id="PZJX01000038">
    <property type="protein sequence ID" value="PTE08546.1"/>
    <property type="molecule type" value="Genomic_DNA"/>
</dbReference>
<dbReference type="InterPro" id="IPR011042">
    <property type="entry name" value="6-blade_b-propeller_TolB-like"/>
</dbReference>
<sequence length="371" mass="39499">MIGAIKRAWANFRGFDLTGSTVPPMDGPLRPNAKLDAAPLLLELADVDNLVLRGQQILCSVGQEIHTLAPEIGNSGEALSITGTHSVGKPVTSMAAAGDLLAVAVEGEGIRIERPGGASTELIRPEGLNVECITAMAFADPSTLLIAVGSARNPAHRWKHDLMTKTEAGSVWRVDVGARSAVSIASGLAFPSGIIVSKDRLFVSEAWRHRVVSMGLDGSFQQIALGSLPAYPGRIAPAAEGGFWLAMFAPRNPLVEFVLKEDEYRSRMIETIDPEYWIAPSLVTGRSFLEPIQGGARKKLNMLKPWSPTWSAGLVVRCDGSMSMLRNYQSRADGDVHGVTSMCEADGRLLVGAKGSGKIVAIDELAGHAAR</sequence>
<evidence type="ECO:0000313" key="2">
    <source>
        <dbReference type="Proteomes" id="UP000240259"/>
    </source>
</evidence>
<evidence type="ECO:0000313" key="1">
    <source>
        <dbReference type="EMBL" id="PTE08546.1"/>
    </source>
</evidence>
<dbReference type="AlphaFoldDB" id="A0A2T4ISB0"/>
<reference evidence="1 2" key="1">
    <citation type="submission" date="2018-03" db="EMBL/GenBank/DDBJ databases">
        <title>Genome sequence of the symbiotic type strain Mesorhizobium helmanticense CSLC115NT isolated from Lotus corniculatus nodules.</title>
        <authorList>
            <person name="Sannazzaro A.I."/>
            <person name="Torres Tejerizo G.A."/>
            <person name="Dip D."/>
            <person name="Caballero M."/>
            <person name="Pistorio M."/>
            <person name="Estrella M.J."/>
        </authorList>
    </citation>
    <scope>NUCLEOTIDE SEQUENCE [LARGE SCALE GENOMIC DNA]</scope>
    <source>
        <strain evidence="1 2">CSLC115N</strain>
    </source>
</reference>
<dbReference type="PANTHER" id="PTHR10426:SF88">
    <property type="entry name" value="ADIPOCYTE PLASMA MEMBRANE-ASSOCIATED PROTEIN HEMOMUCIN-RELATED"/>
    <property type="match status" value="1"/>
</dbReference>
<gene>
    <name evidence="1" type="ORF">C9427_19835</name>
</gene>
<dbReference type="SUPFAM" id="SSF63829">
    <property type="entry name" value="Calcium-dependent phosphotriesterase"/>
    <property type="match status" value="1"/>
</dbReference>
<name>A0A2T4ISB0_9HYPH</name>
<dbReference type="PANTHER" id="PTHR10426">
    <property type="entry name" value="STRICTOSIDINE SYNTHASE-RELATED"/>
    <property type="match status" value="1"/>
</dbReference>